<evidence type="ECO:0000313" key="4">
    <source>
        <dbReference type="Proteomes" id="UP000006906"/>
    </source>
</evidence>
<protein>
    <submittedName>
        <fullName evidence="3">Uncharacterized protein</fullName>
    </submittedName>
</protein>
<evidence type="ECO:0000256" key="1">
    <source>
        <dbReference type="SAM" id="Coils"/>
    </source>
</evidence>
<feature type="compositionally biased region" description="Low complexity" evidence="2">
    <location>
        <begin position="955"/>
        <end position="967"/>
    </location>
</feature>
<feature type="compositionally biased region" description="Polar residues" evidence="2">
    <location>
        <begin position="865"/>
        <end position="875"/>
    </location>
</feature>
<dbReference type="EMBL" id="CM008978">
    <property type="protein sequence ID" value="PNW70555.1"/>
    <property type="molecule type" value="Genomic_DNA"/>
</dbReference>
<name>A0A2K3CQL9_CHLRE</name>
<reference evidence="3 4" key="1">
    <citation type="journal article" date="2007" name="Science">
        <title>The Chlamydomonas genome reveals the evolution of key animal and plant functions.</title>
        <authorList>
            <person name="Merchant S.S."/>
            <person name="Prochnik S.E."/>
            <person name="Vallon O."/>
            <person name="Harris E.H."/>
            <person name="Karpowicz S.J."/>
            <person name="Witman G.B."/>
            <person name="Terry A."/>
            <person name="Salamov A."/>
            <person name="Fritz-Laylin L.K."/>
            <person name="Marechal-Drouard L."/>
            <person name="Marshall W.F."/>
            <person name="Qu L.H."/>
            <person name="Nelson D.R."/>
            <person name="Sanderfoot A.A."/>
            <person name="Spalding M.H."/>
            <person name="Kapitonov V.V."/>
            <person name="Ren Q."/>
            <person name="Ferris P."/>
            <person name="Lindquist E."/>
            <person name="Shapiro H."/>
            <person name="Lucas S.M."/>
            <person name="Grimwood J."/>
            <person name="Schmutz J."/>
            <person name="Cardol P."/>
            <person name="Cerutti H."/>
            <person name="Chanfreau G."/>
            <person name="Chen C.L."/>
            <person name="Cognat V."/>
            <person name="Croft M.T."/>
            <person name="Dent R."/>
            <person name="Dutcher S."/>
            <person name="Fernandez E."/>
            <person name="Fukuzawa H."/>
            <person name="Gonzalez-Ballester D."/>
            <person name="Gonzalez-Halphen D."/>
            <person name="Hallmann A."/>
            <person name="Hanikenne M."/>
            <person name="Hippler M."/>
            <person name="Inwood W."/>
            <person name="Jabbari K."/>
            <person name="Kalanon M."/>
            <person name="Kuras R."/>
            <person name="Lefebvre P.A."/>
            <person name="Lemaire S.D."/>
            <person name="Lobanov A.V."/>
            <person name="Lohr M."/>
            <person name="Manuell A."/>
            <person name="Meier I."/>
            <person name="Mets L."/>
            <person name="Mittag M."/>
            <person name="Mittelmeier T."/>
            <person name="Moroney J.V."/>
            <person name="Moseley J."/>
            <person name="Napoli C."/>
            <person name="Nedelcu A.M."/>
            <person name="Niyogi K."/>
            <person name="Novoselov S.V."/>
            <person name="Paulsen I.T."/>
            <person name="Pazour G."/>
            <person name="Purton S."/>
            <person name="Ral J.P."/>
            <person name="Riano-Pachon D.M."/>
            <person name="Riekhof W."/>
            <person name="Rymarquis L."/>
            <person name="Schroda M."/>
            <person name="Stern D."/>
            <person name="Umen J."/>
            <person name="Willows R."/>
            <person name="Wilson N."/>
            <person name="Zimmer S.L."/>
            <person name="Allmer J."/>
            <person name="Balk J."/>
            <person name="Bisova K."/>
            <person name="Chen C.J."/>
            <person name="Elias M."/>
            <person name="Gendler K."/>
            <person name="Hauser C."/>
            <person name="Lamb M.R."/>
            <person name="Ledford H."/>
            <person name="Long J.C."/>
            <person name="Minagawa J."/>
            <person name="Page M.D."/>
            <person name="Pan J."/>
            <person name="Pootakham W."/>
            <person name="Roje S."/>
            <person name="Rose A."/>
            <person name="Stahlberg E."/>
            <person name="Terauchi A.M."/>
            <person name="Yang P."/>
            <person name="Ball S."/>
            <person name="Bowler C."/>
            <person name="Dieckmann C.L."/>
            <person name="Gladyshev V.N."/>
            <person name="Green P."/>
            <person name="Jorgensen R."/>
            <person name="Mayfield S."/>
            <person name="Mueller-Roeber B."/>
            <person name="Rajamani S."/>
            <person name="Sayre R.T."/>
            <person name="Brokstein P."/>
            <person name="Dubchak I."/>
            <person name="Goodstein D."/>
            <person name="Hornick L."/>
            <person name="Huang Y.W."/>
            <person name="Jhaveri J."/>
            <person name="Luo Y."/>
            <person name="Martinez D."/>
            <person name="Ngau W.C."/>
            <person name="Otillar B."/>
            <person name="Poliakov A."/>
            <person name="Porter A."/>
            <person name="Szajkowski L."/>
            <person name="Werner G."/>
            <person name="Zhou K."/>
            <person name="Grigoriev I.V."/>
            <person name="Rokhsar D.S."/>
            <person name="Grossman A.R."/>
        </authorList>
    </citation>
    <scope>NUCLEOTIDE SEQUENCE [LARGE SCALE GENOMIC DNA]</scope>
    <source>
        <strain evidence="4">CC-503</strain>
    </source>
</reference>
<dbReference type="InParanoid" id="A0A2K3CQL9"/>
<proteinExistence type="predicted"/>
<feature type="region of interest" description="Disordered" evidence="2">
    <location>
        <begin position="214"/>
        <end position="237"/>
    </location>
</feature>
<dbReference type="OrthoDB" id="553265at2759"/>
<feature type="region of interest" description="Disordered" evidence="2">
    <location>
        <begin position="400"/>
        <end position="421"/>
    </location>
</feature>
<feature type="region of interest" description="Disordered" evidence="2">
    <location>
        <begin position="948"/>
        <end position="969"/>
    </location>
</feature>
<evidence type="ECO:0000256" key="2">
    <source>
        <dbReference type="SAM" id="MobiDB-lite"/>
    </source>
</evidence>
<dbReference type="KEGG" id="cre:CHLRE_17g724800v5"/>
<dbReference type="Proteomes" id="UP000006906">
    <property type="component" value="Chromosome 17"/>
</dbReference>
<feature type="compositionally biased region" description="Low complexity" evidence="2">
    <location>
        <begin position="1031"/>
        <end position="1060"/>
    </location>
</feature>
<feature type="compositionally biased region" description="Low complexity" evidence="2">
    <location>
        <begin position="400"/>
        <end position="412"/>
    </location>
</feature>
<feature type="coiled-coil region" evidence="1">
    <location>
        <begin position="108"/>
        <end position="135"/>
    </location>
</feature>
<keyword evidence="4" id="KW-1185">Reference proteome</keyword>
<evidence type="ECO:0000313" key="3">
    <source>
        <dbReference type="EMBL" id="PNW70555.1"/>
    </source>
</evidence>
<dbReference type="RefSeq" id="XP_042914780.1">
    <property type="nucleotide sequence ID" value="XM_043072321.1"/>
</dbReference>
<feature type="region of interest" description="Disordered" evidence="2">
    <location>
        <begin position="829"/>
        <end position="925"/>
    </location>
</feature>
<dbReference type="GeneID" id="5722757"/>
<dbReference type="AlphaFoldDB" id="A0A2K3CQL9"/>
<organism evidence="3 4">
    <name type="scientific">Chlamydomonas reinhardtii</name>
    <name type="common">Chlamydomonas smithii</name>
    <dbReference type="NCBI Taxonomy" id="3055"/>
    <lineage>
        <taxon>Eukaryota</taxon>
        <taxon>Viridiplantae</taxon>
        <taxon>Chlorophyta</taxon>
        <taxon>core chlorophytes</taxon>
        <taxon>Chlorophyceae</taxon>
        <taxon>CS clade</taxon>
        <taxon>Chlamydomonadales</taxon>
        <taxon>Chlamydomonadaceae</taxon>
        <taxon>Chlamydomonas</taxon>
    </lineage>
</organism>
<feature type="compositionally biased region" description="Low complexity" evidence="2">
    <location>
        <begin position="832"/>
        <end position="842"/>
    </location>
</feature>
<gene>
    <name evidence="3" type="ORF">CHLRE_17g724800v5</name>
</gene>
<dbReference type="STRING" id="3055.A0A2K3CQL9"/>
<dbReference type="Gramene" id="PNW70555">
    <property type="protein sequence ID" value="PNW70555"/>
    <property type="gene ID" value="CHLRE_17g724800v5"/>
</dbReference>
<sequence length="1089" mass="108306">MRSGKYAAAQGDVLGRVATMDSAAVELKLLDLAKLVRTAQECQHQSDVLHGLKEDQLAVGIEALQRQLQQLQRAVWAAPHDGIGAGAIGAGGSTAALRASSAASSDLLLARRAELQALEARLQALEAAAARDAAAAKEAAAAREQVERMLLTRVIALEGSVAGGRAVRSAWAEQQDIRRLRQDLANLTSGVAGALSCLGLQPCLGAAAGQAEEEGETATSGGGGVAAGSDAEAGLRGQGLDEPRAVAAARRQLAAGLGQGSVGVGGSSTGQEEGAEIDAGSAACMPGIPTAAARVAPAAPAAGEDAGVKARRASALQDLPPVLQEAMDRTAQTAAAAAVQAYEARVAAQWEADAARVRALVGVVQSLGGAQRALAGQVEQLAELCPRLLEALQQARQPVATPASASATTGAPAAGGPGGGRDAQLEEAYMLAAEAGGLMAGLKKALAEAMVLGADGAASWSEQLDAAVAGDVTLQPMLGEAKLLRARLAAGAATGVAPSDATDTAAATVAAAPKGPQQPPRPGALGVLQDATNTLHGHRAANTESAEGATFVISGTNECTGKPPLASTMRQSSTSLQSPEALAAAYVVPSAPPGSGGGHPGPYHQSLQGTAASASSAVSVVSLADLARPPSAAGTAQPHTLLTFVPQQQQQQQQHAGCHSYLYPYRSENPADGFAVNIQALLAHQQHHHHHHQQQAAQQAALEPAAAASATSYAACVAGQCGHSAQQSAHAGPHAAAAPAGGWAEGMRTLALSAALAAQVQAALQGLSSSTSLLHAGTAAAAGALCGQAAGADTAVAADTAQVLPPGVVDLDAATAAGMGRPEVGLPQAVGAPLASSPAASSCDSQFSPRSGRSMARLRRWRQQEAGTSGTSRAASGNPAGRCGGGVRETPGCSPALRTKRGGAEVGRDEEDTWGWLSNDDDQPRLPLATAKASGANDLPPRLRPAAGVTSTSMPGCGTAGATAPPGRLKRVVGPAAAAKTLGLKAQAKPSPANEAHAVAKAAAAGPPIAASLRSRRAAEPQGSGAQHLEPSPARPAARRAPGTSTTASRRRPSSATLTPEVSPFAGGSSNGRSKVAVGKGASPSKRRL</sequence>
<keyword evidence="1" id="KW-0175">Coiled coil</keyword>
<accession>A0A2K3CQL9</accession>
<feature type="region of interest" description="Disordered" evidence="2">
    <location>
        <begin position="1011"/>
        <end position="1089"/>
    </location>
</feature>